<accession>A0ABX7MXP1</accession>
<proteinExistence type="predicted"/>
<sequence length="72" mass="7723">MTIIGSALVGTLLFLAAIFLVIVFGAAANKWGNEARELTEREQRKSLLDDVPMKGRDDVPRGPPGPHVPTPA</sequence>
<feature type="compositionally biased region" description="Basic and acidic residues" evidence="1">
    <location>
        <begin position="38"/>
        <end position="60"/>
    </location>
</feature>
<organism evidence="2 3">
    <name type="scientific">Myxococcus landrumensis</name>
    <dbReference type="NCBI Taxonomy" id="2813577"/>
    <lineage>
        <taxon>Bacteria</taxon>
        <taxon>Pseudomonadati</taxon>
        <taxon>Myxococcota</taxon>
        <taxon>Myxococcia</taxon>
        <taxon>Myxococcales</taxon>
        <taxon>Cystobacterineae</taxon>
        <taxon>Myxococcaceae</taxon>
        <taxon>Myxococcus</taxon>
    </lineage>
</organism>
<evidence type="ECO:0000256" key="1">
    <source>
        <dbReference type="SAM" id="MobiDB-lite"/>
    </source>
</evidence>
<reference evidence="2 3" key="1">
    <citation type="submission" date="2021-02" db="EMBL/GenBank/DDBJ databases">
        <title>De Novo genome assembly of isolated myxobacteria.</title>
        <authorList>
            <person name="Stevens D.C."/>
        </authorList>
    </citation>
    <scope>NUCLEOTIDE SEQUENCE [LARGE SCALE GENOMIC DNA]</scope>
    <source>
        <strain evidence="2 3">SCHIC003</strain>
    </source>
</reference>
<keyword evidence="3" id="KW-1185">Reference proteome</keyword>
<feature type="region of interest" description="Disordered" evidence="1">
    <location>
        <begin position="38"/>
        <end position="72"/>
    </location>
</feature>
<dbReference type="EMBL" id="CP071091">
    <property type="protein sequence ID" value="QSQ11189.1"/>
    <property type="molecule type" value="Genomic_DNA"/>
</dbReference>
<name>A0ABX7MXP1_9BACT</name>
<evidence type="ECO:0000313" key="2">
    <source>
        <dbReference type="EMBL" id="QSQ11189.1"/>
    </source>
</evidence>
<gene>
    <name evidence="2" type="ORF">JY572_22485</name>
</gene>
<feature type="compositionally biased region" description="Pro residues" evidence="1">
    <location>
        <begin position="61"/>
        <end position="72"/>
    </location>
</feature>
<evidence type="ECO:0000313" key="3">
    <source>
        <dbReference type="Proteomes" id="UP000663090"/>
    </source>
</evidence>
<protein>
    <submittedName>
        <fullName evidence="2">Uncharacterized protein</fullName>
    </submittedName>
</protein>
<dbReference type="RefSeq" id="WP_206712946.1">
    <property type="nucleotide sequence ID" value="NZ_CP071091.1"/>
</dbReference>
<dbReference type="Proteomes" id="UP000663090">
    <property type="component" value="Chromosome"/>
</dbReference>